<reference evidence="1" key="1">
    <citation type="submission" date="2023-04" db="EMBL/GenBank/DDBJ databases">
        <title>A chromosome-level genome assembly of the parasitoid wasp Eretmocerus hayati.</title>
        <authorList>
            <person name="Zhong Y."/>
            <person name="Liu S."/>
            <person name="Liu Y."/>
        </authorList>
    </citation>
    <scope>NUCLEOTIDE SEQUENCE</scope>
    <source>
        <strain evidence="1">ZJU_SS_LIU_2023</strain>
    </source>
</reference>
<accession>A0ACC2PGB7</accession>
<evidence type="ECO:0000313" key="2">
    <source>
        <dbReference type="Proteomes" id="UP001239111"/>
    </source>
</evidence>
<evidence type="ECO:0000313" key="1">
    <source>
        <dbReference type="EMBL" id="KAJ8682078.1"/>
    </source>
</evidence>
<comment type="caution">
    <text evidence="1">The sequence shown here is derived from an EMBL/GenBank/DDBJ whole genome shotgun (WGS) entry which is preliminary data.</text>
</comment>
<organism evidence="1 2">
    <name type="scientific">Eretmocerus hayati</name>
    <dbReference type="NCBI Taxonomy" id="131215"/>
    <lineage>
        <taxon>Eukaryota</taxon>
        <taxon>Metazoa</taxon>
        <taxon>Ecdysozoa</taxon>
        <taxon>Arthropoda</taxon>
        <taxon>Hexapoda</taxon>
        <taxon>Insecta</taxon>
        <taxon>Pterygota</taxon>
        <taxon>Neoptera</taxon>
        <taxon>Endopterygota</taxon>
        <taxon>Hymenoptera</taxon>
        <taxon>Apocrita</taxon>
        <taxon>Proctotrupomorpha</taxon>
        <taxon>Chalcidoidea</taxon>
        <taxon>Aphelinidae</taxon>
        <taxon>Aphelininae</taxon>
        <taxon>Eretmocerus</taxon>
    </lineage>
</organism>
<protein>
    <submittedName>
        <fullName evidence="1">Uncharacterized protein</fullName>
    </submittedName>
</protein>
<dbReference type="Proteomes" id="UP001239111">
    <property type="component" value="Chromosome 1"/>
</dbReference>
<sequence length="144" mass="16516">MVQNGIPTSSVVPNSQKDMPLLMRLRVLRNNPHWYFDDIIDVPVEQPHEAAGQVHEEDTIDDPAEQVQKTVSCRIELVNLGNQGGHQRDHAAIDSRRVKSEYSNEYCPEKLLQEACTEERSRERSHHLHEAEPESPGSYPRIKQ</sequence>
<name>A0ACC2PGB7_9HYME</name>
<gene>
    <name evidence="1" type="ORF">QAD02_017870</name>
</gene>
<dbReference type="EMBL" id="CM056741">
    <property type="protein sequence ID" value="KAJ8682078.1"/>
    <property type="molecule type" value="Genomic_DNA"/>
</dbReference>
<keyword evidence="2" id="KW-1185">Reference proteome</keyword>
<proteinExistence type="predicted"/>